<dbReference type="SUPFAM" id="SSF51735">
    <property type="entry name" value="NAD(P)-binding Rossmann-fold domains"/>
    <property type="match status" value="1"/>
</dbReference>
<sequence>MMRIAVLGGHGKTGRAVAAALADRGAEAVPLGRDAWPDLPGALAGCGAAYLIAPNLHPDEPAYVGEALAAMSAAGVARVVYHSVASPYVPEMPHHLGKAASEDLVRRSGLAWTILQPGAYVQNLDLAGPSVSVPYDVDAPFGLLDLADLGAAAATVLLEGGHEGATYELASRQVTTRQLAAEAGLTAERVADPGTHPWLTAMFGYYDRHGLPVGTLPLRALLGRP</sequence>
<dbReference type="InterPro" id="IPR036291">
    <property type="entry name" value="NAD(P)-bd_dom_sf"/>
</dbReference>
<comment type="caution">
    <text evidence="3">The sequence shown here is derived from an EMBL/GenBank/DDBJ whole genome shotgun (WGS) entry which is preliminary data.</text>
</comment>
<proteinExistence type="predicted"/>
<organism evidence="3 4">
    <name type="scientific">Nocardioides soli</name>
    <dbReference type="NCBI Taxonomy" id="1036020"/>
    <lineage>
        <taxon>Bacteria</taxon>
        <taxon>Bacillati</taxon>
        <taxon>Actinomycetota</taxon>
        <taxon>Actinomycetes</taxon>
        <taxon>Propionibacteriales</taxon>
        <taxon>Nocardioidaceae</taxon>
        <taxon>Nocardioides</taxon>
    </lineage>
</organism>
<dbReference type="InterPro" id="IPR051164">
    <property type="entry name" value="NmrA-like_oxidored"/>
</dbReference>
<dbReference type="Pfam" id="PF13460">
    <property type="entry name" value="NAD_binding_10"/>
    <property type="match status" value="1"/>
</dbReference>
<protein>
    <submittedName>
        <fullName evidence="3">Uncharacterized protein YbjT (DUF2867 family)</fullName>
    </submittedName>
</protein>
<evidence type="ECO:0000259" key="2">
    <source>
        <dbReference type="Pfam" id="PF13460"/>
    </source>
</evidence>
<dbReference type="Gene3D" id="3.40.50.720">
    <property type="entry name" value="NAD(P)-binding Rossmann-like Domain"/>
    <property type="match status" value="1"/>
</dbReference>
<dbReference type="AlphaFoldDB" id="A0A7W4VXR2"/>
<gene>
    <name evidence="3" type="ORF">FHU40_003107</name>
</gene>
<name>A0A7W4VXR2_9ACTN</name>
<feature type="domain" description="NAD(P)-binding" evidence="2">
    <location>
        <begin position="41"/>
        <end position="123"/>
    </location>
</feature>
<evidence type="ECO:0000256" key="1">
    <source>
        <dbReference type="ARBA" id="ARBA00022857"/>
    </source>
</evidence>
<dbReference type="EMBL" id="JACHWR010000002">
    <property type="protein sequence ID" value="MBB3043289.1"/>
    <property type="molecule type" value="Genomic_DNA"/>
</dbReference>
<keyword evidence="4" id="KW-1185">Reference proteome</keyword>
<dbReference type="PANTHER" id="PTHR42748:SF1">
    <property type="entry name" value="SLR0317 PROTEIN"/>
    <property type="match status" value="1"/>
</dbReference>
<dbReference type="Proteomes" id="UP000589626">
    <property type="component" value="Unassembled WGS sequence"/>
</dbReference>
<keyword evidence="1" id="KW-0521">NADP</keyword>
<dbReference type="Gene3D" id="3.90.25.10">
    <property type="entry name" value="UDP-galactose 4-epimerase, domain 1"/>
    <property type="match status" value="1"/>
</dbReference>
<dbReference type="RefSeq" id="WP_183593158.1">
    <property type="nucleotide sequence ID" value="NZ_JACHWR010000002.1"/>
</dbReference>
<dbReference type="PANTHER" id="PTHR42748">
    <property type="entry name" value="NITROGEN METABOLITE REPRESSION PROTEIN NMRA FAMILY MEMBER"/>
    <property type="match status" value="1"/>
</dbReference>
<accession>A0A7W4VXR2</accession>
<evidence type="ECO:0000313" key="4">
    <source>
        <dbReference type="Proteomes" id="UP000589626"/>
    </source>
</evidence>
<evidence type="ECO:0000313" key="3">
    <source>
        <dbReference type="EMBL" id="MBB3043289.1"/>
    </source>
</evidence>
<reference evidence="3 4" key="1">
    <citation type="submission" date="2020-08" db="EMBL/GenBank/DDBJ databases">
        <title>Sequencing the genomes of 1000 actinobacteria strains.</title>
        <authorList>
            <person name="Klenk H.-P."/>
        </authorList>
    </citation>
    <scope>NUCLEOTIDE SEQUENCE [LARGE SCALE GENOMIC DNA]</scope>
    <source>
        <strain evidence="3 4">DSM 105498</strain>
    </source>
</reference>
<dbReference type="InterPro" id="IPR016040">
    <property type="entry name" value="NAD(P)-bd_dom"/>
</dbReference>